<dbReference type="AlphaFoldDB" id="A0A0W0FTQ4"/>
<sequence>MVSLRTAQEDRTEEGETSKVVATKSSWERLEDTISLLEFRMDIVLHGETEDAGDTSVIASFDYQQRGIIATYTIVSESRINDPIISELDDGWPYERCNMDISLFLKGSHPAASHVEASVPANVS</sequence>
<accession>A0A0W0FTQ4</accession>
<dbReference type="Proteomes" id="UP000054988">
    <property type="component" value="Unassembled WGS sequence"/>
</dbReference>
<protein>
    <submittedName>
        <fullName evidence="1">Uncharacterized protein</fullName>
    </submittedName>
</protein>
<proteinExistence type="predicted"/>
<comment type="caution">
    <text evidence="1">The sequence shown here is derived from an EMBL/GenBank/DDBJ whole genome shotgun (WGS) entry which is preliminary data.</text>
</comment>
<evidence type="ECO:0000313" key="2">
    <source>
        <dbReference type="Proteomes" id="UP000054988"/>
    </source>
</evidence>
<name>A0A0W0FTQ4_MONRR</name>
<dbReference type="EMBL" id="LATX01001644">
    <property type="protein sequence ID" value="KTB39703.1"/>
    <property type="molecule type" value="Genomic_DNA"/>
</dbReference>
<reference evidence="1 2" key="1">
    <citation type="submission" date="2015-12" db="EMBL/GenBank/DDBJ databases">
        <title>Draft genome sequence of Moniliophthora roreri, the causal agent of frosty pod rot of cacao.</title>
        <authorList>
            <person name="Aime M.C."/>
            <person name="Diaz-Valderrama J.R."/>
            <person name="Kijpornyongpan T."/>
            <person name="Phillips-Mora W."/>
        </authorList>
    </citation>
    <scope>NUCLEOTIDE SEQUENCE [LARGE SCALE GENOMIC DNA]</scope>
    <source>
        <strain evidence="1 2">MCA 2952</strain>
    </source>
</reference>
<gene>
    <name evidence="1" type="ORF">WG66_7735</name>
</gene>
<organism evidence="1 2">
    <name type="scientific">Moniliophthora roreri</name>
    <name type="common">Frosty pod rot fungus</name>
    <name type="synonym">Monilia roreri</name>
    <dbReference type="NCBI Taxonomy" id="221103"/>
    <lineage>
        <taxon>Eukaryota</taxon>
        <taxon>Fungi</taxon>
        <taxon>Dikarya</taxon>
        <taxon>Basidiomycota</taxon>
        <taxon>Agaricomycotina</taxon>
        <taxon>Agaricomycetes</taxon>
        <taxon>Agaricomycetidae</taxon>
        <taxon>Agaricales</taxon>
        <taxon>Marasmiineae</taxon>
        <taxon>Marasmiaceae</taxon>
        <taxon>Moniliophthora</taxon>
    </lineage>
</organism>
<evidence type="ECO:0000313" key="1">
    <source>
        <dbReference type="EMBL" id="KTB39703.1"/>
    </source>
</evidence>